<sequence length="1277" mass="136014">MKSLFSRLKSAQQPSGPSTSSSTRPQSSQSHLKDKENFPSSDPLPPKKKSTSTFSFHKSSRETQSLRSPTPLTAQRAGTLSPPSAIANGSKSTRPRSVNAISPLPTLTVDDGENMGSGPVVGSWEEEIARTRAVSASSHNGTGGEGVGLGLGMGPVNGAGGDKKKVTFRSPVPTPTASVILDEAEDLGDLGEDDDDRRDRGPSQAATNGRIASTSPSKRTSALRPLTLVPPPPSSSSRPSSSQSMISSRPRPSSRQSSPLLPSFTPRPPQTRKASLPPLSTPFHNTPQTHSRPLTASPSKSMMLLSPTPTEGSTSAASTRSYLALPNSWSEMAGEELIANLGPKERTRQEVLWEIVSSEERYVQDLIQLNETFCKQLLPPSATSPHLDFLDHSSALSRTLTMSPSSASPALSGESLVNLPIAARYASTGRNSITDVRHPSDSSVSTAPPMTPNDDQLARGVASHPPPSTTTTARMNAYNILTNGRPSEPNRKSSFLSLQNGRSHHSLPPPSRNGSGPRQSSAMGNYARMSFHPGSHNKLHKPHDGSRNSSGASVGGKDVQLPEDLEKVLTVLAGGIVEGHIKLAAALRRRYDNQYPLVRSLADVFTAHSYILREYGTYVLHLEKALSQVHDALGIFSDPAHPHSAKPAKRLSRRMEESDLGQLGRVLLSLEELAAERGESGLIISLSKPFQRLLKYPLLFQNLLFNTDPSLREYEATLAMVDEVETIVRQIEDDKSSFEEREKTRDVWARIEGLEKDQTLMAPKSNRMLLSETELPVPDNVQLKVQKEASINRKKSFRRFSDMMKGHSGNNDLWIVRFSDVSLLCERTGTTQLPVSIVQKTSRSESLTDLGNKAKHTSGGKRSSSGRARNLYKFVKVHQWHSQPQPTSTDSVLKNAEPSRTRPRPRESAPRSPPRRRSGLPSIPGTPHATPTKVALKTADGSGPMRPSPAKSVARDDDTDTVVSDGMSEMSFAFHGSDEIRPIARKSVPRGSTGSSVTKSRSTSVAGTGRPGATAGLQRRSSGGHVSGSAADAKFAHRLRSTEDGHPSGDGARTVNRARRSLPPAMVMASKSPSMNANATGSVRGAMNRPAWNSGLSTTTTTTSKRASTPVSSIRGARSPVIASVPAPVSTPPASSVGSRRTSTQSQLVKKSTSTDSGVAGLWKAYGEGEGLGLGTPVKVLAPPTRSVANGTRTLSTSTKNGTPGSTSVTPVSAISARKDGISTSSTTGSSRVGMRSSRSSVGRVVSSQKSTGMTNAANVGTGASTNTRKRELGGKV</sequence>
<feature type="compositionally biased region" description="Polar residues" evidence="3">
    <location>
        <begin position="204"/>
        <end position="220"/>
    </location>
</feature>
<dbReference type="InterPro" id="IPR051480">
    <property type="entry name" value="Endocytic_GEF_Adapter"/>
</dbReference>
<feature type="compositionally biased region" description="Acidic residues" evidence="3">
    <location>
        <begin position="182"/>
        <end position="196"/>
    </location>
</feature>
<dbReference type="Proteomes" id="UP000322225">
    <property type="component" value="Chromosome 2"/>
</dbReference>
<feature type="compositionally biased region" description="Low complexity" evidence="3">
    <location>
        <begin position="235"/>
        <end position="263"/>
    </location>
</feature>
<feature type="compositionally biased region" description="Gly residues" evidence="3">
    <location>
        <begin position="141"/>
        <end position="160"/>
    </location>
</feature>
<accession>A0A5M6BPD8</accession>
<feature type="compositionally biased region" description="Polar residues" evidence="3">
    <location>
        <begin position="1249"/>
        <end position="1267"/>
    </location>
</feature>
<feature type="region of interest" description="Disordered" evidence="3">
    <location>
        <begin position="1082"/>
        <end position="1153"/>
    </location>
</feature>
<feature type="compositionally biased region" description="Basic and acidic residues" evidence="3">
    <location>
        <begin position="897"/>
        <end position="909"/>
    </location>
</feature>
<feature type="compositionally biased region" description="Polar residues" evidence="3">
    <location>
        <begin position="840"/>
        <end position="849"/>
    </location>
</feature>
<dbReference type="EMBL" id="CP144052">
    <property type="protein sequence ID" value="WWD16395.1"/>
    <property type="molecule type" value="Genomic_DNA"/>
</dbReference>
<organism evidence="4 5">
    <name type="scientific">Kwoniella shandongensis</name>
    <dbReference type="NCBI Taxonomy" id="1734106"/>
    <lineage>
        <taxon>Eukaryota</taxon>
        <taxon>Fungi</taxon>
        <taxon>Dikarya</taxon>
        <taxon>Basidiomycota</taxon>
        <taxon>Agaricomycotina</taxon>
        <taxon>Tremellomycetes</taxon>
        <taxon>Tremellales</taxon>
        <taxon>Cryptococcaceae</taxon>
        <taxon>Kwoniella</taxon>
    </lineage>
</organism>
<feature type="region of interest" description="Disordered" evidence="3">
    <location>
        <begin position="430"/>
        <end position="559"/>
    </location>
</feature>
<feature type="compositionally biased region" description="Low complexity" evidence="3">
    <location>
        <begin position="1117"/>
        <end position="1137"/>
    </location>
</feature>
<dbReference type="GeneID" id="43592201"/>
<keyword evidence="2" id="KW-0963">Cytoplasm</keyword>
<feature type="region of interest" description="Disordered" evidence="3">
    <location>
        <begin position="840"/>
        <end position="963"/>
    </location>
</feature>
<feature type="compositionally biased region" description="Low complexity" evidence="3">
    <location>
        <begin position="10"/>
        <end position="30"/>
    </location>
</feature>
<reference evidence="4" key="2">
    <citation type="submission" date="2024-01" db="EMBL/GenBank/DDBJ databases">
        <title>Comparative genomics of Cryptococcus and Kwoniella reveals pathogenesis evolution and contrasting modes of karyotype evolution via chromosome fusion or intercentromeric recombination.</title>
        <authorList>
            <person name="Coelho M.A."/>
            <person name="David-Palma M."/>
            <person name="Shea T."/>
            <person name="Bowers K."/>
            <person name="McGinley-Smith S."/>
            <person name="Mohammad A.W."/>
            <person name="Gnirke A."/>
            <person name="Yurkov A.M."/>
            <person name="Nowrousian M."/>
            <person name="Sun S."/>
            <person name="Cuomo C.A."/>
            <person name="Heitman J."/>
        </authorList>
    </citation>
    <scope>NUCLEOTIDE SEQUENCE</scope>
    <source>
        <strain evidence="4">CBS 12478</strain>
    </source>
</reference>
<comment type="subcellular location">
    <subcellularLocation>
        <location evidence="1">Cytoplasm</location>
    </subcellularLocation>
</comment>
<keyword evidence="5" id="KW-1185">Reference proteome</keyword>
<evidence type="ECO:0000256" key="2">
    <source>
        <dbReference type="ARBA" id="ARBA00022490"/>
    </source>
</evidence>
<dbReference type="PROSITE" id="PS50010">
    <property type="entry name" value="DH_2"/>
    <property type="match status" value="1"/>
</dbReference>
<dbReference type="GO" id="GO:0005085">
    <property type="term" value="F:guanyl-nucleotide exchange factor activity"/>
    <property type="evidence" value="ECO:0007669"/>
    <property type="project" value="InterPro"/>
</dbReference>
<feature type="compositionally biased region" description="Polar residues" evidence="3">
    <location>
        <begin position="492"/>
        <end position="501"/>
    </location>
</feature>
<dbReference type="KEGG" id="ksn:43592201"/>
<evidence type="ECO:0000256" key="1">
    <source>
        <dbReference type="ARBA" id="ARBA00004496"/>
    </source>
</evidence>
<dbReference type="GO" id="GO:0035025">
    <property type="term" value="P:positive regulation of Rho protein signal transduction"/>
    <property type="evidence" value="ECO:0007669"/>
    <property type="project" value="TreeGrafter"/>
</dbReference>
<feature type="region of interest" description="Disordered" evidence="3">
    <location>
        <begin position="981"/>
        <end position="1031"/>
    </location>
</feature>
<evidence type="ECO:0000313" key="4">
    <source>
        <dbReference type="EMBL" id="WWD16395.1"/>
    </source>
</evidence>
<feature type="region of interest" description="Disordered" evidence="3">
    <location>
        <begin position="1188"/>
        <end position="1277"/>
    </location>
</feature>
<dbReference type="OrthoDB" id="1716625at2759"/>
<feature type="region of interest" description="Disordered" evidence="3">
    <location>
        <begin position="1"/>
        <end position="317"/>
    </location>
</feature>
<feature type="compositionally biased region" description="Low complexity" evidence="3">
    <location>
        <begin position="1223"/>
        <end position="1248"/>
    </location>
</feature>
<feature type="compositionally biased region" description="Polar residues" evidence="3">
    <location>
        <begin position="880"/>
        <end position="892"/>
    </location>
</feature>
<feature type="compositionally biased region" description="Polar residues" evidence="3">
    <location>
        <begin position="1188"/>
        <end position="1213"/>
    </location>
</feature>
<feature type="compositionally biased region" description="Polar residues" evidence="3">
    <location>
        <begin position="282"/>
        <end position="300"/>
    </location>
</feature>
<gene>
    <name evidence="4" type="ORF">CI109_100821</name>
</gene>
<feature type="compositionally biased region" description="Polar residues" evidence="3">
    <location>
        <begin position="512"/>
        <end position="523"/>
    </location>
</feature>
<dbReference type="AlphaFoldDB" id="A0A5M6BPD8"/>
<feature type="compositionally biased region" description="Low complexity" evidence="3">
    <location>
        <begin position="860"/>
        <end position="869"/>
    </location>
</feature>
<feature type="compositionally biased region" description="Polar residues" evidence="3">
    <location>
        <begin position="62"/>
        <end position="100"/>
    </location>
</feature>
<feature type="compositionally biased region" description="Polar residues" evidence="3">
    <location>
        <begin position="1138"/>
        <end position="1153"/>
    </location>
</feature>
<dbReference type="InterPro" id="IPR000219">
    <property type="entry name" value="DH_dom"/>
</dbReference>
<reference evidence="4" key="1">
    <citation type="submission" date="2017-08" db="EMBL/GenBank/DDBJ databases">
        <authorList>
            <person name="Cuomo C."/>
            <person name="Billmyre B."/>
            <person name="Heitman J."/>
        </authorList>
    </citation>
    <scope>NUCLEOTIDE SEQUENCE</scope>
    <source>
        <strain evidence="4">CBS 12478</strain>
    </source>
</reference>
<dbReference type="InterPro" id="IPR035899">
    <property type="entry name" value="DBL_dom_sf"/>
</dbReference>
<name>A0A5M6BPD8_9TREE</name>
<dbReference type="RefSeq" id="XP_031857684.1">
    <property type="nucleotide sequence ID" value="XM_032008029.1"/>
</dbReference>
<protein>
    <submittedName>
        <fullName evidence="4">Uncharacterized protein</fullName>
    </submittedName>
</protein>
<dbReference type="SUPFAM" id="SSF48065">
    <property type="entry name" value="DBL homology domain (DH-domain)"/>
    <property type="match status" value="1"/>
</dbReference>
<dbReference type="PANTHER" id="PTHR46006:SF7">
    <property type="entry name" value="DH DOMAIN-CONTAINING PROTEIN"/>
    <property type="match status" value="1"/>
</dbReference>
<dbReference type="Pfam" id="PF00621">
    <property type="entry name" value="RhoGEF"/>
    <property type="match status" value="1"/>
</dbReference>
<dbReference type="GO" id="GO:0005737">
    <property type="term" value="C:cytoplasm"/>
    <property type="evidence" value="ECO:0007669"/>
    <property type="project" value="UniProtKB-SubCell"/>
</dbReference>
<evidence type="ECO:0000256" key="3">
    <source>
        <dbReference type="SAM" id="MobiDB-lite"/>
    </source>
</evidence>
<dbReference type="Gene3D" id="1.20.900.10">
    <property type="entry name" value="Dbl homology (DH) domain"/>
    <property type="match status" value="2"/>
</dbReference>
<evidence type="ECO:0000313" key="5">
    <source>
        <dbReference type="Proteomes" id="UP000322225"/>
    </source>
</evidence>
<proteinExistence type="predicted"/>
<feature type="compositionally biased region" description="Polar residues" evidence="3">
    <location>
        <begin position="990"/>
        <end position="1006"/>
    </location>
</feature>
<feature type="compositionally biased region" description="Polar residues" evidence="3">
    <location>
        <begin position="307"/>
        <end position="317"/>
    </location>
</feature>
<dbReference type="PANTHER" id="PTHR46006">
    <property type="entry name" value="RHO GUANINE NUCLEOTIDE EXCHANGE FACTOR AT 64C, ISOFORM A"/>
    <property type="match status" value="1"/>
</dbReference>